<keyword evidence="7" id="KW-0807">Transducer</keyword>
<dbReference type="SUPFAM" id="SSF81321">
    <property type="entry name" value="Family A G protein-coupled receptor-like"/>
    <property type="match status" value="1"/>
</dbReference>
<feature type="transmembrane region" description="Helical" evidence="8">
    <location>
        <begin position="238"/>
        <end position="259"/>
    </location>
</feature>
<keyword evidence="3 8" id="KW-1133">Transmembrane helix</keyword>
<feature type="transmembrane region" description="Helical" evidence="8">
    <location>
        <begin position="18"/>
        <end position="39"/>
    </location>
</feature>
<dbReference type="InterPro" id="IPR017452">
    <property type="entry name" value="GPCR_Rhodpsn_7TM"/>
</dbReference>
<dbReference type="Gene3D" id="1.20.1070.10">
    <property type="entry name" value="Rhodopsin 7-helix transmembrane proteins"/>
    <property type="match status" value="1"/>
</dbReference>
<dbReference type="EMBL" id="JAZGQO010000018">
    <property type="protein sequence ID" value="KAK6167242.1"/>
    <property type="molecule type" value="Genomic_DNA"/>
</dbReference>
<evidence type="ECO:0000256" key="8">
    <source>
        <dbReference type="SAM" id="Phobius"/>
    </source>
</evidence>
<evidence type="ECO:0000256" key="6">
    <source>
        <dbReference type="ARBA" id="ARBA00023170"/>
    </source>
</evidence>
<name>A0AAN8FZ88_PATCE</name>
<feature type="domain" description="G-protein coupled receptors family 1 profile" evidence="9">
    <location>
        <begin position="30"/>
        <end position="298"/>
    </location>
</feature>
<keyword evidence="4" id="KW-0297">G-protein coupled receptor</keyword>
<sequence>MTSEEQISYQIAAIFNSYVLPTEIFVGLVANVVSILIFFGKELRKMSSSVYVLAVLFADTGFLLSLIFVWLEVLGYRINHMSGVCQFWVYWTYVCSYLSVWYMVCITVENYITICHPTRIKDMCTPKRARIVTVALAVGPALLYSVSLFSTDALYHPGAEQDVCNSKPEFALMNGIVAYIDSILTLLVPSLAMTLLLIAIVIAIVHSIRIKRKRLLKGSKKQKNKMVKCPQVRVAKMLFALSVTYLILNLPIHVIRLYYLLRPSQYNEAHSMSTHEGMIQLVFLHLSYISCSIKFFLLCAFSANFRKRIRKCLNCFPYSPVSNGFATNV</sequence>
<comment type="caution">
    <text evidence="10">The sequence shown here is derived from an EMBL/GenBank/DDBJ whole genome shotgun (WGS) entry which is preliminary data.</text>
</comment>
<gene>
    <name evidence="10" type="ORF">SNE40_021321</name>
</gene>
<feature type="transmembrane region" description="Helical" evidence="8">
    <location>
        <begin position="176"/>
        <end position="205"/>
    </location>
</feature>
<dbReference type="AlphaFoldDB" id="A0AAN8FZ88"/>
<comment type="subcellular location">
    <subcellularLocation>
        <location evidence="1">Membrane</location>
        <topology evidence="1">Multi-pass membrane protein</topology>
    </subcellularLocation>
</comment>
<organism evidence="10 11">
    <name type="scientific">Patella caerulea</name>
    <name type="common">Rayed Mediterranean limpet</name>
    <dbReference type="NCBI Taxonomy" id="87958"/>
    <lineage>
        <taxon>Eukaryota</taxon>
        <taxon>Metazoa</taxon>
        <taxon>Spiralia</taxon>
        <taxon>Lophotrochozoa</taxon>
        <taxon>Mollusca</taxon>
        <taxon>Gastropoda</taxon>
        <taxon>Patellogastropoda</taxon>
        <taxon>Patelloidea</taxon>
        <taxon>Patellidae</taxon>
        <taxon>Patella</taxon>
    </lineage>
</organism>
<keyword evidence="11" id="KW-1185">Reference proteome</keyword>
<dbReference type="PANTHER" id="PTHR24243">
    <property type="entry name" value="G-PROTEIN COUPLED RECEPTOR"/>
    <property type="match status" value="1"/>
</dbReference>
<dbReference type="InterPro" id="IPR000276">
    <property type="entry name" value="GPCR_Rhodpsn"/>
</dbReference>
<keyword evidence="6" id="KW-0675">Receptor</keyword>
<evidence type="ECO:0000256" key="7">
    <source>
        <dbReference type="ARBA" id="ARBA00023224"/>
    </source>
</evidence>
<dbReference type="Pfam" id="PF00001">
    <property type="entry name" value="7tm_1"/>
    <property type="match status" value="1"/>
</dbReference>
<evidence type="ECO:0000256" key="4">
    <source>
        <dbReference type="ARBA" id="ARBA00023040"/>
    </source>
</evidence>
<feature type="transmembrane region" description="Helical" evidence="8">
    <location>
        <begin position="279"/>
        <end position="301"/>
    </location>
</feature>
<evidence type="ECO:0000256" key="2">
    <source>
        <dbReference type="ARBA" id="ARBA00022692"/>
    </source>
</evidence>
<evidence type="ECO:0000313" key="11">
    <source>
        <dbReference type="Proteomes" id="UP001347796"/>
    </source>
</evidence>
<dbReference type="PRINTS" id="PR00237">
    <property type="entry name" value="GPCRRHODOPSN"/>
</dbReference>
<dbReference type="GO" id="GO:0004930">
    <property type="term" value="F:G protein-coupled receptor activity"/>
    <property type="evidence" value="ECO:0007669"/>
    <property type="project" value="UniProtKB-KW"/>
</dbReference>
<dbReference type="PANTHER" id="PTHR24243:SF230">
    <property type="entry name" value="G-PROTEIN COUPLED RECEPTORS FAMILY 1 PROFILE DOMAIN-CONTAINING PROTEIN"/>
    <property type="match status" value="1"/>
</dbReference>
<feature type="transmembrane region" description="Helical" evidence="8">
    <location>
        <begin position="51"/>
        <end position="70"/>
    </location>
</feature>
<dbReference type="PROSITE" id="PS50262">
    <property type="entry name" value="G_PROTEIN_RECEP_F1_2"/>
    <property type="match status" value="1"/>
</dbReference>
<evidence type="ECO:0000256" key="3">
    <source>
        <dbReference type="ARBA" id="ARBA00022989"/>
    </source>
</evidence>
<proteinExistence type="predicted"/>
<evidence type="ECO:0000313" key="10">
    <source>
        <dbReference type="EMBL" id="KAK6167242.1"/>
    </source>
</evidence>
<reference evidence="10 11" key="1">
    <citation type="submission" date="2024-01" db="EMBL/GenBank/DDBJ databases">
        <title>The genome of the rayed Mediterranean limpet Patella caerulea (Linnaeus, 1758).</title>
        <authorList>
            <person name="Anh-Thu Weber A."/>
            <person name="Halstead-Nussloch G."/>
        </authorList>
    </citation>
    <scope>NUCLEOTIDE SEQUENCE [LARGE SCALE GENOMIC DNA]</scope>
    <source>
        <strain evidence="10">AATW-2023a</strain>
        <tissue evidence="10">Whole specimen</tissue>
    </source>
</reference>
<accession>A0AAN8FZ88</accession>
<feature type="transmembrane region" description="Helical" evidence="8">
    <location>
        <begin position="129"/>
        <end position="149"/>
    </location>
</feature>
<keyword evidence="2 8" id="KW-0812">Transmembrane</keyword>
<dbReference type="GO" id="GO:0005886">
    <property type="term" value="C:plasma membrane"/>
    <property type="evidence" value="ECO:0007669"/>
    <property type="project" value="TreeGrafter"/>
</dbReference>
<keyword evidence="5 8" id="KW-0472">Membrane</keyword>
<evidence type="ECO:0000256" key="1">
    <source>
        <dbReference type="ARBA" id="ARBA00004141"/>
    </source>
</evidence>
<evidence type="ECO:0000256" key="5">
    <source>
        <dbReference type="ARBA" id="ARBA00023136"/>
    </source>
</evidence>
<evidence type="ECO:0000259" key="9">
    <source>
        <dbReference type="PROSITE" id="PS50262"/>
    </source>
</evidence>
<protein>
    <recommendedName>
        <fullName evidence="9">G-protein coupled receptors family 1 profile domain-containing protein</fullName>
    </recommendedName>
</protein>
<dbReference type="Proteomes" id="UP001347796">
    <property type="component" value="Unassembled WGS sequence"/>
</dbReference>
<feature type="transmembrane region" description="Helical" evidence="8">
    <location>
        <begin position="90"/>
        <end position="108"/>
    </location>
</feature>